<name>A0A3M0I903_9ACTN</name>
<dbReference type="GO" id="GO:0003700">
    <property type="term" value="F:DNA-binding transcription factor activity"/>
    <property type="evidence" value="ECO:0007669"/>
    <property type="project" value="TreeGrafter"/>
</dbReference>
<dbReference type="InterPro" id="IPR036271">
    <property type="entry name" value="Tet_transcr_reg_TetR-rel_C_sf"/>
</dbReference>
<evidence type="ECO:0000256" key="4">
    <source>
        <dbReference type="PROSITE-ProRule" id="PRU00335"/>
    </source>
</evidence>
<dbReference type="OrthoDB" id="9796019at2"/>
<accession>A0A3M0I903</accession>
<gene>
    <name evidence="6" type="ORF">CTZ28_28445</name>
</gene>
<dbReference type="Gene3D" id="1.10.10.60">
    <property type="entry name" value="Homeodomain-like"/>
    <property type="match status" value="1"/>
</dbReference>
<dbReference type="Pfam" id="PF16859">
    <property type="entry name" value="TetR_C_11"/>
    <property type="match status" value="1"/>
</dbReference>
<keyword evidence="3" id="KW-0804">Transcription</keyword>
<comment type="caution">
    <text evidence="6">The sequence shown here is derived from an EMBL/GenBank/DDBJ whole genome shotgun (WGS) entry which is preliminary data.</text>
</comment>
<dbReference type="Gene3D" id="1.10.357.10">
    <property type="entry name" value="Tetracycline Repressor, domain 2"/>
    <property type="match status" value="1"/>
</dbReference>
<dbReference type="SUPFAM" id="SSF48498">
    <property type="entry name" value="Tetracyclin repressor-like, C-terminal domain"/>
    <property type="match status" value="1"/>
</dbReference>
<feature type="DNA-binding region" description="H-T-H motif" evidence="4">
    <location>
        <begin position="35"/>
        <end position="54"/>
    </location>
</feature>
<dbReference type="PANTHER" id="PTHR30055">
    <property type="entry name" value="HTH-TYPE TRANSCRIPTIONAL REGULATOR RUTR"/>
    <property type="match status" value="1"/>
</dbReference>
<dbReference type="InterPro" id="IPR001647">
    <property type="entry name" value="HTH_TetR"/>
</dbReference>
<sequence length="199" mass="21667">MHEKSPKADTGPRRRESILAATLEQLGERGYRDLTMEGVAARAGVHKATLYRWWASKGHLVGWALGASLSTGPIPDTGDTREDLVSWLNVTIANYTSTAAGSALPGLLNDLAREPGTLEAFRAVFLHERRANCTRVIHRGIARGDIPADVDIELFMDVLAGPVFYRQLVTGSPPPRNLAEQIVDLLLSGRIPRTDSTSD</sequence>
<proteinExistence type="predicted"/>
<dbReference type="Pfam" id="PF00440">
    <property type="entry name" value="TetR_N"/>
    <property type="match status" value="1"/>
</dbReference>
<evidence type="ECO:0000313" key="7">
    <source>
        <dbReference type="Proteomes" id="UP000270471"/>
    </source>
</evidence>
<evidence type="ECO:0000313" key="6">
    <source>
        <dbReference type="EMBL" id="RMB82679.1"/>
    </source>
</evidence>
<dbReference type="PRINTS" id="PR00455">
    <property type="entry name" value="HTHTETR"/>
</dbReference>
<keyword evidence="2 4" id="KW-0238">DNA-binding</keyword>
<reference evidence="6 7" key="1">
    <citation type="submission" date="2017-11" db="EMBL/GenBank/DDBJ databases">
        <title>Draft genome of actinobacteria isolated from guarana (Paullinia cupana (Mart.) Ducke.</title>
        <authorList>
            <person name="Siqueira K.A."/>
            <person name="Liotti R.G."/>
            <person name="Mendes T.A.O."/>
            <person name="Soares M.A."/>
        </authorList>
    </citation>
    <scope>NUCLEOTIDE SEQUENCE [LARGE SCALE GENOMIC DNA]</scope>
    <source>
        <strain evidence="6 7">193</strain>
    </source>
</reference>
<keyword evidence="1" id="KW-0805">Transcription regulation</keyword>
<dbReference type="PANTHER" id="PTHR30055:SF148">
    <property type="entry name" value="TETR-FAMILY TRANSCRIPTIONAL REGULATOR"/>
    <property type="match status" value="1"/>
</dbReference>
<organism evidence="6 7">
    <name type="scientific">Streptomyces shenzhenensis</name>
    <dbReference type="NCBI Taxonomy" id="943815"/>
    <lineage>
        <taxon>Bacteria</taxon>
        <taxon>Bacillati</taxon>
        <taxon>Actinomycetota</taxon>
        <taxon>Actinomycetes</taxon>
        <taxon>Kitasatosporales</taxon>
        <taxon>Streptomycetaceae</taxon>
        <taxon>Streptomyces</taxon>
    </lineage>
</organism>
<evidence type="ECO:0000256" key="1">
    <source>
        <dbReference type="ARBA" id="ARBA00023015"/>
    </source>
</evidence>
<dbReference type="GO" id="GO:0000976">
    <property type="term" value="F:transcription cis-regulatory region binding"/>
    <property type="evidence" value="ECO:0007669"/>
    <property type="project" value="TreeGrafter"/>
</dbReference>
<keyword evidence="7" id="KW-1185">Reference proteome</keyword>
<dbReference type="PROSITE" id="PS50977">
    <property type="entry name" value="HTH_TETR_2"/>
    <property type="match status" value="1"/>
</dbReference>
<dbReference type="InterPro" id="IPR050109">
    <property type="entry name" value="HTH-type_TetR-like_transc_reg"/>
</dbReference>
<dbReference type="Proteomes" id="UP000270471">
    <property type="component" value="Unassembled WGS sequence"/>
</dbReference>
<evidence type="ECO:0000259" key="5">
    <source>
        <dbReference type="PROSITE" id="PS50977"/>
    </source>
</evidence>
<dbReference type="SUPFAM" id="SSF46689">
    <property type="entry name" value="Homeodomain-like"/>
    <property type="match status" value="1"/>
</dbReference>
<dbReference type="EMBL" id="PENI01000021">
    <property type="protein sequence ID" value="RMB82679.1"/>
    <property type="molecule type" value="Genomic_DNA"/>
</dbReference>
<dbReference type="InterPro" id="IPR011075">
    <property type="entry name" value="TetR_C"/>
</dbReference>
<dbReference type="AlphaFoldDB" id="A0A3M0I903"/>
<evidence type="ECO:0000256" key="3">
    <source>
        <dbReference type="ARBA" id="ARBA00023163"/>
    </source>
</evidence>
<feature type="domain" description="HTH tetR-type" evidence="5">
    <location>
        <begin position="12"/>
        <end position="72"/>
    </location>
</feature>
<evidence type="ECO:0000256" key="2">
    <source>
        <dbReference type="ARBA" id="ARBA00023125"/>
    </source>
</evidence>
<protein>
    <submittedName>
        <fullName evidence="6">TetR family transcriptional regulator</fullName>
    </submittedName>
</protein>
<dbReference type="InterPro" id="IPR009057">
    <property type="entry name" value="Homeodomain-like_sf"/>
</dbReference>